<reference evidence="2 3" key="1">
    <citation type="submission" date="2018-03" db="EMBL/GenBank/DDBJ databases">
        <authorList>
            <person name="Guldener U."/>
        </authorList>
    </citation>
    <scope>NUCLEOTIDE SEQUENCE [LARGE SCALE GENOMIC DNA]</scope>
    <source>
        <strain evidence="2 3">NBRC100155</strain>
    </source>
</reference>
<evidence type="ECO:0000313" key="3">
    <source>
        <dbReference type="Proteomes" id="UP000324022"/>
    </source>
</evidence>
<feature type="region of interest" description="Disordered" evidence="1">
    <location>
        <begin position="125"/>
        <end position="149"/>
    </location>
</feature>
<name>A0A5C3E0N3_9BASI</name>
<accession>A0A5C3E0N3</accession>
<evidence type="ECO:0000313" key="2">
    <source>
        <dbReference type="EMBL" id="SPO23071.1"/>
    </source>
</evidence>
<feature type="compositionally biased region" description="Basic residues" evidence="1">
    <location>
        <begin position="176"/>
        <end position="185"/>
    </location>
</feature>
<dbReference type="AlphaFoldDB" id="A0A5C3E0N3"/>
<feature type="compositionally biased region" description="Basic and acidic residues" evidence="1">
    <location>
        <begin position="216"/>
        <end position="234"/>
    </location>
</feature>
<proteinExistence type="predicted"/>
<dbReference type="EMBL" id="OOIN01000005">
    <property type="protein sequence ID" value="SPO23071.1"/>
    <property type="molecule type" value="Genomic_DNA"/>
</dbReference>
<sequence>MSRHSMRTPTKIGSFTILNDDNDQLLRILLRSVPSAQYRSNLNPEFEVMEDELLLLPPLPHRVVANVPAAKVDGVKVKMKGEGGRTAHGVLARIGALFSRLTAVKVEENTDHQLNVKVEEPVLLKDGNVDTTEPEDTSSQSDVTMSGKDEDDEMEVEYMILAEKCVTTNTINTSTTKRRRKRSTRRGNSSQDPDSPSRRRMIQSSTPCPTSTPPSIERRRQQFRDQTRGKELVPKKRKKGVPGFM</sequence>
<feature type="compositionally biased region" description="Basic residues" evidence="1">
    <location>
        <begin position="235"/>
        <end position="245"/>
    </location>
</feature>
<dbReference type="OrthoDB" id="2554338at2759"/>
<organism evidence="2 3">
    <name type="scientific">Ustilago trichophora</name>
    <dbReference type="NCBI Taxonomy" id="86804"/>
    <lineage>
        <taxon>Eukaryota</taxon>
        <taxon>Fungi</taxon>
        <taxon>Dikarya</taxon>
        <taxon>Basidiomycota</taxon>
        <taxon>Ustilaginomycotina</taxon>
        <taxon>Ustilaginomycetes</taxon>
        <taxon>Ustilaginales</taxon>
        <taxon>Ustilaginaceae</taxon>
        <taxon>Ustilago</taxon>
    </lineage>
</organism>
<gene>
    <name evidence="2" type="ORF">UTRI_01749</name>
</gene>
<dbReference type="Proteomes" id="UP000324022">
    <property type="component" value="Unassembled WGS sequence"/>
</dbReference>
<feature type="compositionally biased region" description="Low complexity" evidence="1">
    <location>
        <begin position="204"/>
        <end position="215"/>
    </location>
</feature>
<feature type="region of interest" description="Disordered" evidence="1">
    <location>
        <begin position="169"/>
        <end position="245"/>
    </location>
</feature>
<protein>
    <submittedName>
        <fullName evidence="2">Uncharacterized protein</fullName>
    </submittedName>
</protein>
<keyword evidence="3" id="KW-1185">Reference proteome</keyword>
<evidence type="ECO:0000256" key="1">
    <source>
        <dbReference type="SAM" id="MobiDB-lite"/>
    </source>
</evidence>